<evidence type="ECO:0000256" key="3">
    <source>
        <dbReference type="ARBA" id="ARBA00022478"/>
    </source>
</evidence>
<evidence type="ECO:0000313" key="8">
    <source>
        <dbReference type="EMBL" id="PVH63033.1"/>
    </source>
</evidence>
<keyword evidence="3" id="KW-0240">DNA-directed RNA polymerase</keyword>
<dbReference type="InterPro" id="IPR007644">
    <property type="entry name" value="RNA_pol_bsu_protrusion"/>
</dbReference>
<evidence type="ECO:0000256" key="4">
    <source>
        <dbReference type="ARBA" id="ARBA00022679"/>
    </source>
</evidence>
<evidence type="ECO:0000256" key="6">
    <source>
        <dbReference type="ARBA" id="ARBA00023163"/>
    </source>
</evidence>
<dbReference type="Pfam" id="PF04563">
    <property type="entry name" value="RNA_pol_Rpb2_1"/>
    <property type="match status" value="1"/>
</dbReference>
<dbReference type="Gene3D" id="3.90.1100.10">
    <property type="match status" value="1"/>
</dbReference>
<dbReference type="Proteomes" id="UP000243499">
    <property type="component" value="Chromosome 3"/>
</dbReference>
<sequence>MMVLPADDAAKKELPPPSYRSLSAPVATPVDKFALLPAFLKVRGLVKEHIDSFNYFITRGIKNIVEANNRIEARNDPTIYLRYANVYVGTPSVQVEYKIENIMPHFCRLTDRTYSAPIRVDIEYTVEKQHEPQHKKNVLIGYMPIMLRSYTCVLHGRDEAELARLGECPLDPGGYFIVKGTEKVILIQEQLSKNRIIIDTDSKGRVIASVTSSTHEIKSKTVITMDKEKIYLQLNQFTKPLHLRIKCGIFSSLILRFFRRSRILVQEIRRRVGQNQFYVMYLLHMCRLRMGTSDKNVYTLA</sequence>
<evidence type="ECO:0000256" key="2">
    <source>
        <dbReference type="ARBA" id="ARBA00012418"/>
    </source>
</evidence>
<feature type="domain" description="RNA polymerase beta subunit protrusion" evidence="7">
    <location>
        <begin position="44"/>
        <end position="221"/>
    </location>
</feature>
<comment type="similarity">
    <text evidence="1">Belongs to the RNA polymerase beta chain family.</text>
</comment>
<dbReference type="Gramene" id="PVH63033">
    <property type="protein sequence ID" value="PVH63033"/>
    <property type="gene ID" value="PAHAL_3G458400"/>
</dbReference>
<keyword evidence="4" id="KW-0808">Transferase</keyword>
<dbReference type="AlphaFoldDB" id="A0A2T8KLG9"/>
<dbReference type="EC" id="2.7.7.6" evidence="2"/>
<gene>
    <name evidence="8" type="ORF">PAHAL_3G458400</name>
</gene>
<reference evidence="8" key="1">
    <citation type="submission" date="2018-04" db="EMBL/GenBank/DDBJ databases">
        <title>WGS assembly of Panicum hallii.</title>
        <authorList>
            <person name="Lovell J."/>
            <person name="Jenkins J."/>
            <person name="Lowry D."/>
            <person name="Mamidi S."/>
            <person name="Sreedasyam A."/>
            <person name="Weng X."/>
            <person name="Barry K."/>
            <person name="Bonette J."/>
            <person name="Campitelli B."/>
            <person name="Daum C."/>
            <person name="Gordon S."/>
            <person name="Gould B."/>
            <person name="Lipzen A."/>
            <person name="Macqueen A."/>
            <person name="Palacio-Mejia J."/>
            <person name="Plott C."/>
            <person name="Shakirov E."/>
            <person name="Shu S."/>
            <person name="Yoshinaga Y."/>
            <person name="Zane M."/>
            <person name="Rokhsar D."/>
            <person name="Grimwood J."/>
            <person name="Schmutz J."/>
            <person name="Juenger T."/>
        </authorList>
    </citation>
    <scope>NUCLEOTIDE SEQUENCE [LARGE SCALE GENOMIC DNA]</scope>
    <source>
        <strain evidence="8">FIL2</strain>
    </source>
</reference>
<dbReference type="InterPro" id="IPR015712">
    <property type="entry name" value="DNA-dir_RNA_pol_su2"/>
</dbReference>
<keyword evidence="5" id="KW-0548">Nucleotidyltransferase</keyword>
<dbReference type="SUPFAM" id="SSF64484">
    <property type="entry name" value="beta and beta-prime subunits of DNA dependent RNA-polymerase"/>
    <property type="match status" value="1"/>
</dbReference>
<keyword evidence="6" id="KW-0804">Transcription</keyword>
<dbReference type="EMBL" id="CM008048">
    <property type="protein sequence ID" value="PVH63033.1"/>
    <property type="molecule type" value="Genomic_DNA"/>
</dbReference>
<evidence type="ECO:0000256" key="1">
    <source>
        <dbReference type="ARBA" id="ARBA00006835"/>
    </source>
</evidence>
<dbReference type="GO" id="GO:0000428">
    <property type="term" value="C:DNA-directed RNA polymerase complex"/>
    <property type="evidence" value="ECO:0007669"/>
    <property type="project" value="UniProtKB-KW"/>
</dbReference>
<dbReference type="GO" id="GO:0003899">
    <property type="term" value="F:DNA-directed RNA polymerase activity"/>
    <property type="evidence" value="ECO:0007669"/>
    <property type="project" value="UniProtKB-EC"/>
</dbReference>
<dbReference type="PANTHER" id="PTHR20856">
    <property type="entry name" value="DNA-DIRECTED RNA POLYMERASE I SUBUNIT 2"/>
    <property type="match status" value="1"/>
</dbReference>
<accession>A0A2T8KLG9</accession>
<dbReference type="GO" id="GO:0003677">
    <property type="term" value="F:DNA binding"/>
    <property type="evidence" value="ECO:0007669"/>
    <property type="project" value="InterPro"/>
</dbReference>
<proteinExistence type="inferred from homology"/>
<dbReference type="GO" id="GO:0032549">
    <property type="term" value="F:ribonucleoside binding"/>
    <property type="evidence" value="ECO:0007669"/>
    <property type="project" value="InterPro"/>
</dbReference>
<evidence type="ECO:0000256" key="5">
    <source>
        <dbReference type="ARBA" id="ARBA00022695"/>
    </source>
</evidence>
<organism evidence="8">
    <name type="scientific">Panicum hallii</name>
    <dbReference type="NCBI Taxonomy" id="206008"/>
    <lineage>
        <taxon>Eukaryota</taxon>
        <taxon>Viridiplantae</taxon>
        <taxon>Streptophyta</taxon>
        <taxon>Embryophyta</taxon>
        <taxon>Tracheophyta</taxon>
        <taxon>Spermatophyta</taxon>
        <taxon>Magnoliopsida</taxon>
        <taxon>Liliopsida</taxon>
        <taxon>Poales</taxon>
        <taxon>Poaceae</taxon>
        <taxon>PACMAD clade</taxon>
        <taxon>Panicoideae</taxon>
        <taxon>Panicodae</taxon>
        <taxon>Paniceae</taxon>
        <taxon>Panicinae</taxon>
        <taxon>Panicum</taxon>
        <taxon>Panicum sect. Panicum</taxon>
    </lineage>
</organism>
<evidence type="ECO:0000259" key="7">
    <source>
        <dbReference type="Pfam" id="PF04563"/>
    </source>
</evidence>
<name>A0A2T8KLG9_9POAL</name>
<protein>
    <recommendedName>
        <fullName evidence="2">DNA-directed RNA polymerase</fullName>
        <ecNumber evidence="2">2.7.7.6</ecNumber>
    </recommendedName>
</protein>
<dbReference type="GO" id="GO:0006351">
    <property type="term" value="P:DNA-templated transcription"/>
    <property type="evidence" value="ECO:0007669"/>
    <property type="project" value="InterPro"/>
</dbReference>
<dbReference type="FunFam" id="3.90.1100.10:FF:000014">
    <property type="entry name" value="DNA-directed RNA polymerase subunit beta"/>
    <property type="match status" value="1"/>
</dbReference>